<evidence type="ECO:0000256" key="3">
    <source>
        <dbReference type="SAM" id="MobiDB-lite"/>
    </source>
</evidence>
<dbReference type="GO" id="GO:0070034">
    <property type="term" value="F:telomerase RNA binding"/>
    <property type="evidence" value="ECO:0007669"/>
    <property type="project" value="InterPro"/>
</dbReference>
<dbReference type="EMBL" id="HE797111">
    <property type="protein sequence ID" value="CCM03341.1"/>
    <property type="molecule type" value="Genomic_DNA"/>
</dbReference>
<sequence>MFPLLYTIIDRNHFWLAVPLVRVKKCFRSFRGKLPSPPDLPPQPPHRPRRHHVLWSKQDESAKGTRRQADDALLSQDYSILVCLSLSDYALWSNSDLRRTLVSGNDGFLPISYLFHHSPFLSALEHLPAETIVVKSIRTYADDYLDVRMRVSAPSSSTWHRQNAAEELGGYEVRRKSWQAALKQARHLSKLEWDNRTVYLENIPLKFRTVPAIYTLTNFLITGASSSTNPAEVVQHIWLPPHHQDHSGDRPKCKGFALVTFAQHEYAECLLQGWPWDPRRKDLGGFDLVHVTEAQEAINFGFRTLPRTRWIQLNEEYRTYRQKLLDVIAHADEGAAQQNFGAYHSTGRHVVIEDHPSLAAAPVALAVDHSFLTAPMDLSAPFPRGCLVFVRNVHPESNKTTLRALFSQMFSAWSPDEKLSGGVDYVDFNKGMDSCYLRLTNPRHTQILATFFAENIRIQMQGLDTSGDDSSTSSRAKAITVEVVDGTREELYWNKVPEKVRREAVERAVKCTSGNAINDDSHDAPQNSHGARKRKRRKLQS</sequence>
<feature type="compositionally biased region" description="Basic residues" evidence="3">
    <location>
        <begin position="530"/>
        <end position="541"/>
    </location>
</feature>
<gene>
    <name evidence="5" type="ORF">FIBRA_05470</name>
</gene>
<dbReference type="InterPro" id="IPR045537">
    <property type="entry name" value="Lar7_xRRM"/>
</dbReference>
<evidence type="ECO:0000256" key="2">
    <source>
        <dbReference type="PROSITE-ProRule" id="PRU01288"/>
    </source>
</evidence>
<accession>J4IAQ9</accession>
<evidence type="ECO:0000256" key="1">
    <source>
        <dbReference type="ARBA" id="ARBA00022884"/>
    </source>
</evidence>
<dbReference type="Pfam" id="PF19977">
    <property type="entry name" value="xRRM"/>
    <property type="match status" value="1"/>
</dbReference>
<dbReference type="RefSeq" id="XP_012182624.1">
    <property type="nucleotide sequence ID" value="XM_012327234.1"/>
</dbReference>
<feature type="compositionally biased region" description="Polar residues" evidence="3">
    <location>
        <begin position="512"/>
        <end position="529"/>
    </location>
</feature>
<dbReference type="InterPro" id="IPR012677">
    <property type="entry name" value="Nucleotide-bd_a/b_plait_sf"/>
</dbReference>
<keyword evidence="6" id="KW-1185">Reference proteome</keyword>
<dbReference type="OrthoDB" id="439993at2759"/>
<dbReference type="HOGENOM" id="CLU_022035_0_0_1"/>
<proteinExistence type="predicted"/>
<evidence type="ECO:0000313" key="5">
    <source>
        <dbReference type="EMBL" id="CCM03341.1"/>
    </source>
</evidence>
<name>J4IAQ9_9APHY</name>
<dbReference type="InParanoid" id="J4IAQ9"/>
<dbReference type="GO" id="GO:1990904">
    <property type="term" value="C:ribonucleoprotein complex"/>
    <property type="evidence" value="ECO:0007669"/>
    <property type="project" value="UniProtKB-UniRule"/>
</dbReference>
<dbReference type="AlphaFoldDB" id="J4IAQ9"/>
<reference evidence="5 6" key="1">
    <citation type="journal article" date="2012" name="Appl. Environ. Microbiol.">
        <title>Short-read sequencing for genomic analysis of the brown rot fungus Fibroporia radiculosa.</title>
        <authorList>
            <person name="Tang J.D."/>
            <person name="Perkins A.D."/>
            <person name="Sonstegard T.S."/>
            <person name="Schroeder S.G."/>
            <person name="Burgess S.C."/>
            <person name="Diehl S.V."/>
        </authorList>
    </citation>
    <scope>NUCLEOTIDE SEQUENCE [LARGE SCALE GENOMIC DNA]</scope>
    <source>
        <strain evidence="5 6">TFFH 294</strain>
    </source>
</reference>
<evidence type="ECO:0000313" key="6">
    <source>
        <dbReference type="Proteomes" id="UP000006352"/>
    </source>
</evidence>
<feature type="region of interest" description="Disordered" evidence="3">
    <location>
        <begin position="512"/>
        <end position="541"/>
    </location>
</feature>
<dbReference type="Proteomes" id="UP000006352">
    <property type="component" value="Unassembled WGS sequence"/>
</dbReference>
<feature type="domain" description="XRRM" evidence="4">
    <location>
        <begin position="381"/>
        <end position="540"/>
    </location>
</feature>
<dbReference type="Gene3D" id="3.30.70.330">
    <property type="match status" value="1"/>
</dbReference>
<dbReference type="GO" id="GO:1904868">
    <property type="term" value="P:telomerase catalytic core complex assembly"/>
    <property type="evidence" value="ECO:0007669"/>
    <property type="project" value="InterPro"/>
</dbReference>
<feature type="region of interest" description="Disordered" evidence="3">
    <location>
        <begin position="34"/>
        <end position="68"/>
    </location>
</feature>
<feature type="compositionally biased region" description="Pro residues" evidence="3">
    <location>
        <begin position="35"/>
        <end position="45"/>
    </location>
</feature>
<organism evidence="5 6">
    <name type="scientific">Fibroporia radiculosa</name>
    <dbReference type="NCBI Taxonomy" id="599839"/>
    <lineage>
        <taxon>Eukaryota</taxon>
        <taxon>Fungi</taxon>
        <taxon>Dikarya</taxon>
        <taxon>Basidiomycota</taxon>
        <taxon>Agaricomycotina</taxon>
        <taxon>Agaricomycetes</taxon>
        <taxon>Polyporales</taxon>
        <taxon>Fibroporiaceae</taxon>
        <taxon>Fibroporia</taxon>
    </lineage>
</organism>
<keyword evidence="1 2" id="KW-0694">RNA-binding</keyword>
<evidence type="ECO:0000259" key="4">
    <source>
        <dbReference type="PROSITE" id="PS51939"/>
    </source>
</evidence>
<dbReference type="InterPro" id="IPR014886">
    <property type="entry name" value="La_xRRM"/>
</dbReference>
<feature type="compositionally biased region" description="Basic and acidic residues" evidence="3">
    <location>
        <begin position="57"/>
        <end position="68"/>
    </location>
</feature>
<dbReference type="GeneID" id="24098252"/>
<protein>
    <recommendedName>
        <fullName evidence="4">XRRM domain-containing protein</fullName>
    </recommendedName>
</protein>
<dbReference type="STRING" id="599839.J4IAQ9"/>
<dbReference type="PROSITE" id="PS51939">
    <property type="entry name" value="XRRM"/>
    <property type="match status" value="1"/>
</dbReference>